<name>A0ACC1BPR1_9ROSI</name>
<gene>
    <name evidence="1" type="ORF">Patl1_04241</name>
</gene>
<dbReference type="Proteomes" id="UP001164250">
    <property type="component" value="Chromosome 3"/>
</dbReference>
<reference evidence="2" key="1">
    <citation type="journal article" date="2023" name="G3 (Bethesda)">
        <title>Genome assembly and association tests identify interacting loci associated with vigor, precocity, and sex in interspecific pistachio rootstocks.</title>
        <authorList>
            <person name="Palmer W."/>
            <person name="Jacygrad E."/>
            <person name="Sagayaradj S."/>
            <person name="Cavanaugh K."/>
            <person name="Han R."/>
            <person name="Bertier L."/>
            <person name="Beede B."/>
            <person name="Kafkas S."/>
            <person name="Golino D."/>
            <person name="Preece J."/>
            <person name="Michelmore R."/>
        </authorList>
    </citation>
    <scope>NUCLEOTIDE SEQUENCE [LARGE SCALE GENOMIC DNA]</scope>
</reference>
<evidence type="ECO:0000313" key="1">
    <source>
        <dbReference type="EMBL" id="KAJ0100995.1"/>
    </source>
</evidence>
<organism evidence="1 2">
    <name type="scientific">Pistacia atlantica</name>
    <dbReference type="NCBI Taxonomy" id="434234"/>
    <lineage>
        <taxon>Eukaryota</taxon>
        <taxon>Viridiplantae</taxon>
        <taxon>Streptophyta</taxon>
        <taxon>Embryophyta</taxon>
        <taxon>Tracheophyta</taxon>
        <taxon>Spermatophyta</taxon>
        <taxon>Magnoliopsida</taxon>
        <taxon>eudicotyledons</taxon>
        <taxon>Gunneridae</taxon>
        <taxon>Pentapetalae</taxon>
        <taxon>rosids</taxon>
        <taxon>malvids</taxon>
        <taxon>Sapindales</taxon>
        <taxon>Anacardiaceae</taxon>
        <taxon>Pistacia</taxon>
    </lineage>
</organism>
<keyword evidence="2" id="KW-1185">Reference proteome</keyword>
<dbReference type="EMBL" id="CM047899">
    <property type="protein sequence ID" value="KAJ0100995.1"/>
    <property type="molecule type" value="Genomic_DNA"/>
</dbReference>
<protein>
    <submittedName>
        <fullName evidence="1">Uncharacterized protein</fullName>
    </submittedName>
</protein>
<comment type="caution">
    <text evidence="1">The sequence shown here is derived from an EMBL/GenBank/DDBJ whole genome shotgun (WGS) entry which is preliminary data.</text>
</comment>
<proteinExistence type="predicted"/>
<evidence type="ECO:0000313" key="2">
    <source>
        <dbReference type="Proteomes" id="UP001164250"/>
    </source>
</evidence>
<accession>A0ACC1BPR1</accession>
<sequence>MPTYHSHIGLMLFKHLLNLINRQPTPLLNNKSPFENLFNQPPNYLKLRQFGCLCFPLTRPYNTHKLQPKASPCIFLGYSQTQSAYRCMDLQTKKIYLSRHVLFHEKQKPFSSSLAAPLENFSALSPLPIAPTSNAATTTSANGRCTCFHSTFNIASSH</sequence>